<name>A0A399SWK0_9BACT</name>
<dbReference type="InterPro" id="IPR045569">
    <property type="entry name" value="Metalloprtase-TldD/E_C"/>
</dbReference>
<dbReference type="GO" id="GO:0008237">
    <property type="term" value="F:metallopeptidase activity"/>
    <property type="evidence" value="ECO:0007669"/>
    <property type="project" value="InterPro"/>
</dbReference>
<dbReference type="GO" id="GO:0006508">
    <property type="term" value="P:proteolysis"/>
    <property type="evidence" value="ECO:0007669"/>
    <property type="project" value="InterPro"/>
</dbReference>
<dbReference type="SUPFAM" id="SSF111283">
    <property type="entry name" value="Putative modulator of DNA gyrase, PmbA/TldD"/>
    <property type="match status" value="1"/>
</dbReference>
<dbReference type="Pfam" id="PF19289">
    <property type="entry name" value="PmbA_TldD_3rd"/>
    <property type="match status" value="1"/>
</dbReference>
<evidence type="ECO:0000313" key="5">
    <source>
        <dbReference type="EMBL" id="RIJ48436.1"/>
    </source>
</evidence>
<dbReference type="Pfam" id="PF19290">
    <property type="entry name" value="PmbA_TldD_2nd"/>
    <property type="match status" value="1"/>
</dbReference>
<dbReference type="Pfam" id="PF01523">
    <property type="entry name" value="PmbA_TldD_1st"/>
    <property type="match status" value="1"/>
</dbReference>
<evidence type="ECO:0000256" key="1">
    <source>
        <dbReference type="ARBA" id="ARBA00005836"/>
    </source>
</evidence>
<dbReference type="EMBL" id="QWGR01000005">
    <property type="protein sequence ID" value="RIJ48436.1"/>
    <property type="molecule type" value="Genomic_DNA"/>
</dbReference>
<dbReference type="InterPro" id="IPR047657">
    <property type="entry name" value="PmbA"/>
</dbReference>
<evidence type="ECO:0000259" key="3">
    <source>
        <dbReference type="Pfam" id="PF19289"/>
    </source>
</evidence>
<dbReference type="InterPro" id="IPR002510">
    <property type="entry name" value="Metalloprtase-TldD/E_N"/>
</dbReference>
<comment type="caution">
    <text evidence="5">The sequence shown here is derived from an EMBL/GenBank/DDBJ whole genome shotgun (WGS) entry which is preliminary data.</text>
</comment>
<dbReference type="Proteomes" id="UP000265926">
    <property type="component" value="Unassembled WGS sequence"/>
</dbReference>
<dbReference type="InterPro" id="IPR035068">
    <property type="entry name" value="TldD/PmbA_N"/>
</dbReference>
<organism evidence="5 6">
    <name type="scientific">Maribellus luteus</name>
    <dbReference type="NCBI Taxonomy" id="2305463"/>
    <lineage>
        <taxon>Bacteria</taxon>
        <taxon>Pseudomonadati</taxon>
        <taxon>Bacteroidota</taxon>
        <taxon>Bacteroidia</taxon>
        <taxon>Marinilabiliales</taxon>
        <taxon>Prolixibacteraceae</taxon>
        <taxon>Maribellus</taxon>
    </lineage>
</organism>
<evidence type="ECO:0000259" key="4">
    <source>
        <dbReference type="Pfam" id="PF19290"/>
    </source>
</evidence>
<dbReference type="InterPro" id="IPR045570">
    <property type="entry name" value="Metalloprtase-TldD/E_cen_dom"/>
</dbReference>
<dbReference type="PANTHER" id="PTHR43421:SF1">
    <property type="entry name" value="METALLOPROTEASE PMBA"/>
    <property type="match status" value="1"/>
</dbReference>
<dbReference type="RefSeq" id="WP_119438168.1">
    <property type="nucleotide sequence ID" value="NZ_QWGR01000005.1"/>
</dbReference>
<dbReference type="OrthoDB" id="9803618at2"/>
<feature type="domain" description="Metalloprotease TldD/E C-terminal" evidence="3">
    <location>
        <begin position="231"/>
        <end position="437"/>
    </location>
</feature>
<comment type="similarity">
    <text evidence="1">Belongs to the peptidase U62 family.</text>
</comment>
<dbReference type="Gene3D" id="3.30.2290.10">
    <property type="entry name" value="PmbA/TldD superfamily"/>
    <property type="match status" value="1"/>
</dbReference>
<protein>
    <submittedName>
        <fullName evidence="5">TldD/PmbA family protein</fullName>
    </submittedName>
</protein>
<evidence type="ECO:0000259" key="2">
    <source>
        <dbReference type="Pfam" id="PF01523"/>
    </source>
</evidence>
<feature type="domain" description="Metalloprotease TldD/E N-terminal" evidence="2">
    <location>
        <begin position="29"/>
        <end position="87"/>
    </location>
</feature>
<keyword evidence="6" id="KW-1185">Reference proteome</keyword>
<dbReference type="AlphaFoldDB" id="A0A399SWK0"/>
<feature type="domain" description="Metalloprotease TldD/E central" evidence="4">
    <location>
        <begin position="120"/>
        <end position="222"/>
    </location>
</feature>
<dbReference type="InterPro" id="IPR036059">
    <property type="entry name" value="TldD/PmbA_sf"/>
</dbReference>
<proteinExistence type="inferred from homology"/>
<evidence type="ECO:0000313" key="6">
    <source>
        <dbReference type="Proteomes" id="UP000265926"/>
    </source>
</evidence>
<gene>
    <name evidence="5" type="ORF">D1614_11565</name>
</gene>
<dbReference type="PANTHER" id="PTHR43421">
    <property type="entry name" value="METALLOPROTEASE PMBA"/>
    <property type="match status" value="1"/>
</dbReference>
<sequence length="438" mass="47919">MNKEEKYNLAKWAMNHALENGAQQASVTIANSVSSSVEVREQKIDKLEQAIQSGLSIRLFVDGRYSAHSTSRLKKEELAHFIEEAIAGTRFLSEDEFRTLPEPELYYKGGGANLELLDKDFDKVDPQKKIKLAFDAESEVFGKDDRLISVSAGYYDNKNERVMVTSNGFEGDSSNSVFGVYTSVSVKGGDARPEAGWNESAIQYANLKKEGSGSIALEKALSKIGQQKIQSGTMPMIVENRQVGRIFGPLINALSGSEIQQKNSFLINKLGEKVASEKLTLTDDPFIVGGRGSRLFDGEGLATQKRTVFDKGVLKTYYIDTYYGKKLEMEPTSGSTTNLVFETGDKDLQGLIASVDKGILVTGFNGGNSNGSSGDFSYGIEGFLIEDGKITKPVAEMNITGNMKQLWSSIGEVGNDVNQNSSWRTPSILFENIDFSGL</sequence>
<dbReference type="GO" id="GO:0005829">
    <property type="term" value="C:cytosol"/>
    <property type="evidence" value="ECO:0007669"/>
    <property type="project" value="TreeGrafter"/>
</dbReference>
<accession>A0A399SWK0</accession>
<reference evidence="5 6" key="1">
    <citation type="submission" date="2018-08" db="EMBL/GenBank/DDBJ databases">
        <title>Pallidiluteibacterium maritimus gen. nov., sp. nov., isolated from coastal sediment.</title>
        <authorList>
            <person name="Zhou L.Y."/>
        </authorList>
    </citation>
    <scope>NUCLEOTIDE SEQUENCE [LARGE SCALE GENOMIC DNA]</scope>
    <source>
        <strain evidence="5 6">XSD2</strain>
    </source>
</reference>